<dbReference type="RefSeq" id="XP_055879596.1">
    <property type="nucleotide sequence ID" value="XM_056023621.1"/>
</dbReference>
<dbReference type="Proteomes" id="UP001165740">
    <property type="component" value="Chromosome 3"/>
</dbReference>
<dbReference type="OrthoDB" id="9996134at2759"/>
<dbReference type="RefSeq" id="XP_055879597.1">
    <property type="nucleotide sequence ID" value="XM_056023622.1"/>
</dbReference>
<evidence type="ECO:0000313" key="2">
    <source>
        <dbReference type="Proteomes" id="UP001165740"/>
    </source>
</evidence>
<evidence type="ECO:0000313" key="4">
    <source>
        <dbReference type="RefSeq" id="XP_055879597.1"/>
    </source>
</evidence>
<dbReference type="GeneID" id="106057679"/>
<organism evidence="2 3">
    <name type="scientific">Biomphalaria glabrata</name>
    <name type="common">Bloodfluke planorb</name>
    <name type="synonym">Freshwater snail</name>
    <dbReference type="NCBI Taxonomy" id="6526"/>
    <lineage>
        <taxon>Eukaryota</taxon>
        <taxon>Metazoa</taxon>
        <taxon>Spiralia</taxon>
        <taxon>Lophotrochozoa</taxon>
        <taxon>Mollusca</taxon>
        <taxon>Gastropoda</taxon>
        <taxon>Heterobranchia</taxon>
        <taxon>Euthyneura</taxon>
        <taxon>Panpulmonata</taxon>
        <taxon>Hygrophila</taxon>
        <taxon>Lymnaeoidea</taxon>
        <taxon>Planorbidae</taxon>
        <taxon>Biomphalaria</taxon>
    </lineage>
</organism>
<sequence length="226" mass="26570">MATPRPRTSYDLYRDVIYTPMVDDRPPLSTDIPSPERQLRPLTSRHSFTRESRQSRPKTRAATPALGEQPLDSDIQYISSREKADKEDKNPFTQPMDPINRQYYYKLWRRSPPRLQQPVFREGRVGAGWRHVKACNVSTGNYLCFIDGTVKAEENYFYPPEVMYEPLKLPKFVPPVKFKDTLVQVPVTYRGNTSESHLGQRTLPGCETWRRPKQYVDSYDVWWTRH</sequence>
<dbReference type="AlphaFoldDB" id="A0A9W2ZX29"/>
<name>A0A9W2ZX29_BIOGL</name>
<gene>
    <name evidence="3 4" type="primary">LOC106057679</name>
</gene>
<reference evidence="3 4" key="1">
    <citation type="submission" date="2025-04" db="UniProtKB">
        <authorList>
            <consortium name="RefSeq"/>
        </authorList>
    </citation>
    <scope>IDENTIFICATION</scope>
</reference>
<evidence type="ECO:0000313" key="3">
    <source>
        <dbReference type="RefSeq" id="XP_055879596.1"/>
    </source>
</evidence>
<keyword evidence="2" id="KW-1185">Reference proteome</keyword>
<accession>A0A9W2ZX29</accession>
<feature type="region of interest" description="Disordered" evidence="1">
    <location>
        <begin position="20"/>
        <end position="75"/>
    </location>
</feature>
<proteinExistence type="predicted"/>
<protein>
    <submittedName>
        <fullName evidence="3 4">Uncharacterized protein LOC106057679</fullName>
    </submittedName>
</protein>
<evidence type="ECO:0000256" key="1">
    <source>
        <dbReference type="SAM" id="MobiDB-lite"/>
    </source>
</evidence>